<dbReference type="EMBL" id="JACEEZ010018714">
    <property type="protein sequence ID" value="KAG0716619.1"/>
    <property type="molecule type" value="Genomic_DNA"/>
</dbReference>
<comment type="caution">
    <text evidence="2">The sequence shown here is derived from an EMBL/GenBank/DDBJ whole genome shotgun (WGS) entry which is preliminary data.</text>
</comment>
<evidence type="ECO:0000313" key="3">
    <source>
        <dbReference type="Proteomes" id="UP000770661"/>
    </source>
</evidence>
<name>A0A8J4Y5G8_CHIOP</name>
<dbReference type="AlphaFoldDB" id="A0A8J4Y5G8"/>
<reference evidence="2" key="1">
    <citation type="submission" date="2020-07" db="EMBL/GenBank/DDBJ databases">
        <title>The High-quality genome of the commercially important snow crab, Chionoecetes opilio.</title>
        <authorList>
            <person name="Jeong J.-H."/>
            <person name="Ryu S."/>
        </authorList>
    </citation>
    <scope>NUCLEOTIDE SEQUENCE</scope>
    <source>
        <strain evidence="2">MADBK_172401_WGS</strain>
        <tissue evidence="2">Digestive gland</tissue>
    </source>
</reference>
<dbReference type="Proteomes" id="UP000770661">
    <property type="component" value="Unassembled WGS sequence"/>
</dbReference>
<sequence>MGEGMLEKLMMAMIQLSLEFLLLLKFFRLSGQTALSSLGSQGLLDQVFLRCPHGVNVVLLAWSWNGSMYAMRPSEVDKEVDNHGGQTATNGPCPPCRARAPGNQISRPQSRISVARAREARPTTPQAPREPREGAWCVSFTGLTPPTREPGRSITPRIPSVTHRSLFQEDSEELNQYVERLDNIHSVLGLTHKKQ</sequence>
<evidence type="ECO:0000256" key="1">
    <source>
        <dbReference type="SAM" id="MobiDB-lite"/>
    </source>
</evidence>
<accession>A0A8J4Y5G8</accession>
<proteinExistence type="predicted"/>
<protein>
    <submittedName>
        <fullName evidence="2">Uncharacterized protein</fullName>
    </submittedName>
</protein>
<gene>
    <name evidence="2" type="ORF">GWK47_009260</name>
</gene>
<feature type="region of interest" description="Disordered" evidence="1">
    <location>
        <begin position="78"/>
        <end position="104"/>
    </location>
</feature>
<keyword evidence="3" id="KW-1185">Reference proteome</keyword>
<evidence type="ECO:0000313" key="2">
    <source>
        <dbReference type="EMBL" id="KAG0716619.1"/>
    </source>
</evidence>
<organism evidence="2 3">
    <name type="scientific">Chionoecetes opilio</name>
    <name type="common">Atlantic snow crab</name>
    <name type="synonym">Cancer opilio</name>
    <dbReference type="NCBI Taxonomy" id="41210"/>
    <lineage>
        <taxon>Eukaryota</taxon>
        <taxon>Metazoa</taxon>
        <taxon>Ecdysozoa</taxon>
        <taxon>Arthropoda</taxon>
        <taxon>Crustacea</taxon>
        <taxon>Multicrustacea</taxon>
        <taxon>Malacostraca</taxon>
        <taxon>Eumalacostraca</taxon>
        <taxon>Eucarida</taxon>
        <taxon>Decapoda</taxon>
        <taxon>Pleocyemata</taxon>
        <taxon>Brachyura</taxon>
        <taxon>Eubrachyura</taxon>
        <taxon>Majoidea</taxon>
        <taxon>Majidae</taxon>
        <taxon>Chionoecetes</taxon>
    </lineage>
</organism>